<proteinExistence type="predicted"/>
<dbReference type="NCBIfam" id="TIGR02241">
    <property type="entry name" value="conserved hypothetical phage tail region protein"/>
    <property type="match status" value="1"/>
</dbReference>
<sequence>MALTKDEIRTTYPLPVYNYKVEIDGKAVAFSEVSGLSMAYETSTYVESPTSGVGPRRMYMPSQRKSATITMKKGMVAGVSVPALFGWISSIQLNRVDKKDIYVRLCDESGATVVSWKVINAFPTKLDAPTFTANSNDVAIESMELMADGVVVEPA</sequence>
<dbReference type="PANTHER" id="PTHR38009">
    <property type="entry name" value="CONSERVED HYPOTHETICAL PHAGE TAIL PROTEIN"/>
    <property type="match status" value="1"/>
</dbReference>
<name>A0A369XQ24_9PROT</name>
<dbReference type="EMBL" id="QPGA01000002">
    <property type="protein sequence ID" value="RDE52084.1"/>
    <property type="molecule type" value="Genomic_DNA"/>
</dbReference>
<dbReference type="RefSeq" id="WP_332354954.1">
    <property type="nucleotide sequence ID" value="NZ_JAZKTZ010000006.1"/>
</dbReference>
<dbReference type="Proteomes" id="UP000253831">
    <property type="component" value="Unassembled WGS sequence"/>
</dbReference>
<dbReference type="PANTHER" id="PTHR38009:SF1">
    <property type="entry name" value="CONSERVED HYPOTHETICAL PHAGE TAIL PROTEIN"/>
    <property type="match status" value="1"/>
</dbReference>
<comment type="caution">
    <text evidence="1">The sequence shown here is derived from an EMBL/GenBank/DDBJ whole genome shotgun (WGS) entry which is preliminary data.</text>
</comment>
<evidence type="ECO:0000313" key="1">
    <source>
        <dbReference type="EMBL" id="RDE52084.1"/>
    </source>
</evidence>
<dbReference type="InterPro" id="IPR010667">
    <property type="entry name" value="Phage_T4_Gp19"/>
</dbReference>
<dbReference type="InterPro" id="IPR011747">
    <property type="entry name" value="CHP02241"/>
</dbReference>
<gene>
    <name evidence="1" type="ORF">DVS81_02300</name>
</gene>
<organism evidence="1 2">
    <name type="scientific">Candidatus Accumulibacter meliphilus</name>
    <dbReference type="NCBI Taxonomy" id="2211374"/>
    <lineage>
        <taxon>Bacteria</taxon>
        <taxon>Pseudomonadati</taxon>
        <taxon>Pseudomonadota</taxon>
        <taxon>Betaproteobacteria</taxon>
        <taxon>Candidatus Accumulibacter</taxon>
    </lineage>
</organism>
<accession>A0A369XQ24</accession>
<dbReference type="AlphaFoldDB" id="A0A369XQ24"/>
<dbReference type="GO" id="GO:0005198">
    <property type="term" value="F:structural molecule activity"/>
    <property type="evidence" value="ECO:0007669"/>
    <property type="project" value="InterPro"/>
</dbReference>
<reference evidence="1 2" key="1">
    <citation type="submission" date="2018-05" db="EMBL/GenBank/DDBJ databases">
        <title>Integrated omic analyses show evidence that a Ca. Accumulibacter phosphatis strain performs denitrification under micro-aerobic conditions.</title>
        <authorList>
            <person name="Camejo P.Y."/>
            <person name="Katherine M.D."/>
            <person name="Daniel N.R."/>
        </authorList>
    </citation>
    <scope>NUCLEOTIDE SEQUENCE [LARGE SCALE GENOMIC DNA]</scope>
    <source>
        <strain evidence="1">UW-LDO-IC</strain>
    </source>
</reference>
<protein>
    <submittedName>
        <fullName evidence="1">Phage tail protein</fullName>
    </submittedName>
</protein>
<evidence type="ECO:0000313" key="2">
    <source>
        <dbReference type="Proteomes" id="UP000253831"/>
    </source>
</evidence>
<dbReference type="Pfam" id="PF06841">
    <property type="entry name" value="Phage_T4_gp19"/>
    <property type="match status" value="1"/>
</dbReference>